<dbReference type="PANTHER" id="PTHR35560:SF3">
    <property type="entry name" value="PEPTIDASE S9 PROLYL OLIGOPEPTIDASE CATALYTIC DOMAIN-CONTAINING PROTEIN"/>
    <property type="match status" value="1"/>
</dbReference>
<dbReference type="Proteomes" id="UP000818624">
    <property type="component" value="Chromosome 1"/>
</dbReference>
<keyword evidence="4" id="KW-0472">Membrane</keyword>
<name>A0ABY8EHW1_MALFU</name>
<evidence type="ECO:0000256" key="2">
    <source>
        <dbReference type="ARBA" id="ARBA00048461"/>
    </source>
</evidence>
<dbReference type="SUPFAM" id="SSF53474">
    <property type="entry name" value="alpha/beta-Hydrolases"/>
    <property type="match status" value="2"/>
</dbReference>
<organism evidence="5 6">
    <name type="scientific">Malassezia furfur</name>
    <name type="common">Pityriasis versicolor infection agent</name>
    <name type="synonym">Pityrosporum furfur</name>
    <dbReference type="NCBI Taxonomy" id="55194"/>
    <lineage>
        <taxon>Eukaryota</taxon>
        <taxon>Fungi</taxon>
        <taxon>Dikarya</taxon>
        <taxon>Basidiomycota</taxon>
        <taxon>Ustilaginomycotina</taxon>
        <taxon>Malasseziomycetes</taxon>
        <taxon>Malasseziales</taxon>
        <taxon>Malasseziaceae</taxon>
        <taxon>Malassezia</taxon>
    </lineage>
</organism>
<feature type="transmembrane region" description="Helical" evidence="4">
    <location>
        <begin position="382"/>
        <end position="402"/>
    </location>
</feature>
<evidence type="ECO:0000256" key="4">
    <source>
        <dbReference type="SAM" id="Phobius"/>
    </source>
</evidence>
<sequence length="427" mass="48081">MGANNLGWSWIPPNFQGFVMNTSLQITNQTFTMENGTTTMGVVQPYFISDDVDYTQVKRVIVALPGKPRDSWKYANLFYNARNWVYNQSLYGIQPGEVMIIAPTVLNLDDQAAGGVEPNWAAYNSSIWQMGGVTHYPNLTHSVSFYSAMDKILDLAMNRALFPKVNQLVVAGHSMGGQAVARYALLKREKKYDASVKYWIGNPGSWPWLQNDTQPVTNAPLQCDPVELKNRWPYGLGYNLSVVPKYARSEVMQDTQPFVQRFFQKQIHYGLALLDNGAGDTHCQAQYQGANHLERGTNFVSALATMNNNAWPVNHSLGYVAGVSHQDYPMIAATSSLDFIFGKDFNATRNDTFGLPHTPKSKGTPNKQEDPEDNHKVHIYQAAAWVVLAAIIVALIAAYFAIDRIFTPNTNDWDRDYWESDFKRRLL</sequence>
<dbReference type="EMBL" id="CP046234">
    <property type="protein sequence ID" value="WFD45421.1"/>
    <property type="molecule type" value="Genomic_DNA"/>
</dbReference>
<proteinExistence type="predicted"/>
<keyword evidence="4" id="KW-0812">Transmembrane</keyword>
<evidence type="ECO:0000313" key="6">
    <source>
        <dbReference type="Proteomes" id="UP000818624"/>
    </source>
</evidence>
<evidence type="ECO:0008006" key="7">
    <source>
        <dbReference type="Google" id="ProtNLM"/>
    </source>
</evidence>
<keyword evidence="6" id="KW-1185">Reference proteome</keyword>
<dbReference type="InterPro" id="IPR029058">
    <property type="entry name" value="AB_hydrolase_fold"/>
</dbReference>
<evidence type="ECO:0000256" key="3">
    <source>
        <dbReference type="SAM" id="MobiDB-lite"/>
    </source>
</evidence>
<gene>
    <name evidence="5" type="ORF">GLX27_000041</name>
</gene>
<feature type="region of interest" description="Disordered" evidence="3">
    <location>
        <begin position="352"/>
        <end position="372"/>
    </location>
</feature>
<comment type="catalytic activity">
    <reaction evidence="2">
        <text>a monoacylglycerol + H2O = glycerol + a fatty acid + H(+)</text>
        <dbReference type="Rhea" id="RHEA:15245"/>
        <dbReference type="ChEBI" id="CHEBI:15377"/>
        <dbReference type="ChEBI" id="CHEBI:15378"/>
        <dbReference type="ChEBI" id="CHEBI:17408"/>
        <dbReference type="ChEBI" id="CHEBI:17754"/>
        <dbReference type="ChEBI" id="CHEBI:28868"/>
    </reaction>
</comment>
<evidence type="ECO:0000256" key="1">
    <source>
        <dbReference type="ARBA" id="ARBA00047591"/>
    </source>
</evidence>
<evidence type="ECO:0000313" key="5">
    <source>
        <dbReference type="EMBL" id="WFD45421.1"/>
    </source>
</evidence>
<reference evidence="5 6" key="1">
    <citation type="journal article" date="2020" name="Elife">
        <title>Loss of centromere function drives karyotype evolution in closely related Malassezia species.</title>
        <authorList>
            <person name="Sankaranarayanan S.R."/>
            <person name="Ianiri G."/>
            <person name="Coelho M.A."/>
            <person name="Reza M.H."/>
            <person name="Thimmappa B.C."/>
            <person name="Ganguly P."/>
            <person name="Vadnala R.N."/>
            <person name="Sun S."/>
            <person name="Siddharthan R."/>
            <person name="Tellgren-Roth C."/>
            <person name="Dawson T.L."/>
            <person name="Heitman J."/>
            <person name="Sanyal K."/>
        </authorList>
    </citation>
    <scope>NUCLEOTIDE SEQUENCE [LARGE SCALE GENOMIC DNA]</scope>
    <source>
        <strain evidence="5">CBS14141</strain>
    </source>
</reference>
<comment type="catalytic activity">
    <reaction evidence="1">
        <text>a diacylglycerol + H2O = a monoacylglycerol + a fatty acid + H(+)</text>
        <dbReference type="Rhea" id="RHEA:32731"/>
        <dbReference type="ChEBI" id="CHEBI:15377"/>
        <dbReference type="ChEBI" id="CHEBI:15378"/>
        <dbReference type="ChEBI" id="CHEBI:17408"/>
        <dbReference type="ChEBI" id="CHEBI:18035"/>
        <dbReference type="ChEBI" id="CHEBI:28868"/>
    </reaction>
</comment>
<keyword evidence="4" id="KW-1133">Transmembrane helix</keyword>
<dbReference type="Gene3D" id="3.40.50.1820">
    <property type="entry name" value="alpha/beta hydrolase"/>
    <property type="match status" value="1"/>
</dbReference>
<dbReference type="PANTHER" id="PTHR35560">
    <property type="entry name" value="BLL0132 PROTEIN"/>
    <property type="match status" value="1"/>
</dbReference>
<accession>A0ABY8EHW1</accession>
<protein>
    <recommendedName>
        <fullName evidence="7">Triacylglycerol lipase</fullName>
    </recommendedName>
</protein>